<dbReference type="InterPro" id="IPR027417">
    <property type="entry name" value="P-loop_NTPase"/>
</dbReference>
<dbReference type="Pfam" id="PF23282">
    <property type="entry name" value="WHD_ROQ1"/>
    <property type="match status" value="1"/>
</dbReference>
<dbReference type="SUPFAM" id="SSF52058">
    <property type="entry name" value="L domain-like"/>
    <property type="match status" value="1"/>
</dbReference>
<dbReference type="Gene3D" id="3.40.50.10140">
    <property type="entry name" value="Toll/interleukin-1 receptor homology (TIR) domain"/>
    <property type="match status" value="1"/>
</dbReference>
<protein>
    <recommendedName>
        <fullName evidence="1">ADP-ribosyl cyclase/cyclic ADP-ribose hydrolase</fullName>
        <ecNumber evidence="1">3.2.2.6</ecNumber>
    </recommendedName>
</protein>
<evidence type="ECO:0000313" key="10">
    <source>
        <dbReference type="EMBL" id="CAK9177690.1"/>
    </source>
</evidence>
<evidence type="ECO:0000256" key="8">
    <source>
        <dbReference type="SAM" id="MobiDB-lite"/>
    </source>
</evidence>
<dbReference type="InterPro" id="IPR044974">
    <property type="entry name" value="Disease_R_plants"/>
</dbReference>
<evidence type="ECO:0000256" key="1">
    <source>
        <dbReference type="ARBA" id="ARBA00011982"/>
    </source>
</evidence>
<evidence type="ECO:0000256" key="3">
    <source>
        <dbReference type="ARBA" id="ARBA00022737"/>
    </source>
</evidence>
<keyword evidence="2" id="KW-0433">Leucine-rich repeat</keyword>
<organism evidence="10 11">
    <name type="scientific">Ilex paraguariensis</name>
    <name type="common">yerba mate</name>
    <dbReference type="NCBI Taxonomy" id="185542"/>
    <lineage>
        <taxon>Eukaryota</taxon>
        <taxon>Viridiplantae</taxon>
        <taxon>Streptophyta</taxon>
        <taxon>Embryophyta</taxon>
        <taxon>Tracheophyta</taxon>
        <taxon>Spermatophyta</taxon>
        <taxon>Magnoliopsida</taxon>
        <taxon>eudicotyledons</taxon>
        <taxon>Gunneridae</taxon>
        <taxon>Pentapetalae</taxon>
        <taxon>asterids</taxon>
        <taxon>campanulids</taxon>
        <taxon>Aquifoliales</taxon>
        <taxon>Aquifoliaceae</taxon>
        <taxon>Ilex</taxon>
    </lineage>
</organism>
<comment type="catalytic activity">
    <reaction evidence="7">
        <text>NAD(+) + H2O = ADP-D-ribose + nicotinamide + H(+)</text>
        <dbReference type="Rhea" id="RHEA:16301"/>
        <dbReference type="ChEBI" id="CHEBI:15377"/>
        <dbReference type="ChEBI" id="CHEBI:15378"/>
        <dbReference type="ChEBI" id="CHEBI:17154"/>
        <dbReference type="ChEBI" id="CHEBI:57540"/>
        <dbReference type="ChEBI" id="CHEBI:57967"/>
        <dbReference type="EC" id="3.2.2.6"/>
    </reaction>
    <physiologicalReaction direction="left-to-right" evidence="7">
        <dbReference type="Rhea" id="RHEA:16302"/>
    </physiologicalReaction>
</comment>
<evidence type="ECO:0000256" key="7">
    <source>
        <dbReference type="ARBA" id="ARBA00047304"/>
    </source>
</evidence>
<keyword evidence="3" id="KW-0677">Repeat</keyword>
<dbReference type="PROSITE" id="PS51450">
    <property type="entry name" value="LRR"/>
    <property type="match status" value="1"/>
</dbReference>
<keyword evidence="11" id="KW-1185">Reference proteome</keyword>
<dbReference type="InterPro" id="IPR058546">
    <property type="entry name" value="RPS4B/Roq1-like_LRR"/>
</dbReference>
<dbReference type="Pfam" id="PF01582">
    <property type="entry name" value="TIR"/>
    <property type="match status" value="1"/>
</dbReference>
<dbReference type="SUPFAM" id="SSF52200">
    <property type="entry name" value="Toll/Interleukin receptor TIR domain"/>
    <property type="match status" value="1"/>
</dbReference>
<keyword evidence="5" id="KW-0611">Plant defense</keyword>
<dbReference type="EMBL" id="CAUOFW020007124">
    <property type="protein sequence ID" value="CAK9177690.1"/>
    <property type="molecule type" value="Genomic_DNA"/>
</dbReference>
<comment type="caution">
    <text evidence="10">The sequence shown here is derived from an EMBL/GenBank/DDBJ whole genome shotgun (WGS) entry which is preliminary data.</text>
</comment>
<dbReference type="SMART" id="SM00255">
    <property type="entry name" value="TIR"/>
    <property type="match status" value="1"/>
</dbReference>
<gene>
    <name evidence="10" type="ORF">ILEXP_LOCUS47610</name>
</gene>
<dbReference type="Gene3D" id="3.40.50.300">
    <property type="entry name" value="P-loop containing nucleotide triphosphate hydrolases"/>
    <property type="match status" value="1"/>
</dbReference>
<dbReference type="Gene3D" id="1.10.8.430">
    <property type="entry name" value="Helical domain of apoptotic protease-activating factors"/>
    <property type="match status" value="1"/>
</dbReference>
<dbReference type="FunFam" id="3.40.50.10140:FF:000007">
    <property type="entry name" value="Disease resistance protein (TIR-NBS-LRR class)"/>
    <property type="match status" value="1"/>
</dbReference>
<dbReference type="PANTHER" id="PTHR11017">
    <property type="entry name" value="LEUCINE-RICH REPEAT-CONTAINING PROTEIN"/>
    <property type="match status" value="1"/>
</dbReference>
<feature type="domain" description="TIR" evidence="9">
    <location>
        <begin position="16"/>
        <end position="194"/>
    </location>
</feature>
<dbReference type="Pfam" id="PF23286">
    <property type="entry name" value="LRR_13"/>
    <property type="match status" value="1"/>
</dbReference>
<evidence type="ECO:0000313" key="11">
    <source>
        <dbReference type="Proteomes" id="UP001642360"/>
    </source>
</evidence>
<dbReference type="InterPro" id="IPR002182">
    <property type="entry name" value="NB-ARC"/>
</dbReference>
<dbReference type="PROSITE" id="PS50104">
    <property type="entry name" value="TIR"/>
    <property type="match status" value="1"/>
</dbReference>
<dbReference type="PANTHER" id="PTHR11017:SF305">
    <property type="entry name" value="TMV RESISTANCE PROTEIN N-LIKE"/>
    <property type="match status" value="1"/>
</dbReference>
<keyword evidence="4" id="KW-0378">Hydrolase</keyword>
<accession>A0ABC8UCH8</accession>
<keyword evidence="6" id="KW-0520">NAD</keyword>
<sequence length="1267" mass="143665">MDATRAQEALSSTSRCTYHVFLSFRGEDTRKTFTDHLYTALLQAGFHTFRDDDEIERGHNIESELQKALQQSKISIIVFSKGYAFSRWCLDELVQILEHKRNCPHVVVLPIFYDVFPSQVRKQADSFAEAFASHEEQFKEENTKGEKQWTDKVEGWKAALREAADLAGMVLQNQADGHESKFIQQIVQEIGNKLNQTLLSVAPYIIGLESRVREINSWLHDGSSDVRKVVIYGIGGIGKTTLAKTVYNLNFENFEAKSFLANVREISAQPNGFLRLQKQLISDILKGRKEKIYNIDEGIFTIEEATCCKRVLLVLDDVDHEDQLRNILGWRQWFRRGSKIIITSRHEQLLKSTNRCKMFEVKKLDGDESLQLFSWHAFGQSHPIKEYKELLKRVLHHCGGLPLALQIVGSSLFGKSVETWKSALEKLEAIPDSQIQKVLKISFDSLSDDHDKNLFLDIACFFIGKGRDDTVKILDECGFYTTIGIQNLIGRCLVTISNDDKLMMHQLLRDMGREIIRQESPKEPGKRSRLWCHKDSFDVLREVAGTETVEGLILDLHELRGDKLADAMSGVHNADHHNTEQFLDTYITPSHHKSSIRRSLWNCWNSIRAAFSRYDAVSNELHLNTDAFARMHKLRLLQLNYVQLIGGYEKLPNALRSLSWHGFPSKTIPSNFHLEKLVALDMRNSSLEQIWKGTRLLKCLKILDLSHSHLLNKTPNFSGLPNLERMMLKDCISLIEVHESIGHLKRLVFLNLKGCKNLRKLPREMNMLKSLEKLVLSGCSKLEEMPELVKMESLTVFHADGTAIYPVFSNDREGASWDNLYWNPTSRRKTRIDFALVSLPSTLVSLSLANCNLSNEAIPTNLSVLFSLQDLNLSGNPISGLPESIKGLTKLQSLQLDCCTNLQSLPQLPISLKDLLAKDCTSLERIENLPNLLQSLHLEIFGCEKLVEVKGLFKLEPIKDVDTEMINDVGLLNLDSTRSIAVKLASNMTYTERNIPLQGLYECGVFSIFLPGSMVPDWFSYKSVKSSISFDVPQHLSHKIRGLNICIMYEISAFCCHGFGDVHFVHITNKTQGLKWTYCPTFYGIPGVDEHMLWLSHMKCGNQFQGGDEVSVSVVMASDFWVKQCGIQLVYEKEEQELQSDYQGKILGNYPSHQNSIDEGMSKPENRVGAHLLCHHRFISHRKNLRGGSTLSGFDICFMASANCWPVIGVSRPRLDSVWSPKLANEENEITGQALIRNSKPSLTFIADHDDDPLSHASSEASDGPLD</sequence>
<dbReference type="GO" id="GO:0061809">
    <property type="term" value="F:NAD+ nucleosidase activity, cyclic ADP-ribose generating"/>
    <property type="evidence" value="ECO:0007669"/>
    <property type="project" value="UniProtKB-EC"/>
</dbReference>
<evidence type="ECO:0000256" key="2">
    <source>
        <dbReference type="ARBA" id="ARBA00022614"/>
    </source>
</evidence>
<dbReference type="PRINTS" id="PR00364">
    <property type="entry name" value="DISEASERSIST"/>
</dbReference>
<dbReference type="InterPro" id="IPR035897">
    <property type="entry name" value="Toll_tir_struct_dom_sf"/>
</dbReference>
<dbReference type="InterPro" id="IPR001611">
    <property type="entry name" value="Leu-rich_rpt"/>
</dbReference>
<feature type="region of interest" description="Disordered" evidence="8">
    <location>
        <begin position="1247"/>
        <end position="1267"/>
    </location>
</feature>
<dbReference type="InterPro" id="IPR042197">
    <property type="entry name" value="Apaf_helical"/>
</dbReference>
<dbReference type="InterPro" id="IPR032675">
    <property type="entry name" value="LRR_dom_sf"/>
</dbReference>
<dbReference type="EC" id="3.2.2.6" evidence="1"/>
<dbReference type="AlphaFoldDB" id="A0ABC8UCH8"/>
<dbReference type="GO" id="GO:0006950">
    <property type="term" value="P:response to stress"/>
    <property type="evidence" value="ECO:0007669"/>
    <property type="project" value="UniProtKB-ARBA"/>
</dbReference>
<dbReference type="Pfam" id="PF20160">
    <property type="entry name" value="C-JID"/>
    <property type="match status" value="1"/>
</dbReference>
<proteinExistence type="predicted"/>
<dbReference type="InterPro" id="IPR058192">
    <property type="entry name" value="WHD_ROQ1-like"/>
</dbReference>
<evidence type="ECO:0000256" key="4">
    <source>
        <dbReference type="ARBA" id="ARBA00022801"/>
    </source>
</evidence>
<dbReference type="SUPFAM" id="SSF52540">
    <property type="entry name" value="P-loop containing nucleoside triphosphate hydrolases"/>
    <property type="match status" value="1"/>
</dbReference>
<dbReference type="Gene3D" id="3.80.10.10">
    <property type="entry name" value="Ribonuclease Inhibitor"/>
    <property type="match status" value="2"/>
</dbReference>
<evidence type="ECO:0000259" key="9">
    <source>
        <dbReference type="PROSITE" id="PS50104"/>
    </source>
</evidence>
<dbReference type="InterPro" id="IPR000157">
    <property type="entry name" value="TIR_dom"/>
</dbReference>
<dbReference type="InterPro" id="IPR045344">
    <property type="entry name" value="C-JID"/>
</dbReference>
<reference evidence="10 11" key="1">
    <citation type="submission" date="2024-02" db="EMBL/GenBank/DDBJ databases">
        <authorList>
            <person name="Vignale AGUSTIN F."/>
            <person name="Sosa J E."/>
            <person name="Modenutti C."/>
        </authorList>
    </citation>
    <scope>NUCLEOTIDE SEQUENCE [LARGE SCALE GENOMIC DNA]</scope>
</reference>
<dbReference type="Proteomes" id="UP001642360">
    <property type="component" value="Unassembled WGS sequence"/>
</dbReference>
<dbReference type="Pfam" id="PF00931">
    <property type="entry name" value="NB-ARC"/>
    <property type="match status" value="1"/>
</dbReference>
<name>A0ABC8UCH8_9AQUA</name>
<evidence type="ECO:0000256" key="6">
    <source>
        <dbReference type="ARBA" id="ARBA00023027"/>
    </source>
</evidence>
<evidence type="ECO:0000256" key="5">
    <source>
        <dbReference type="ARBA" id="ARBA00022821"/>
    </source>
</evidence>